<name>B7QKY2_IXOSC</name>
<dbReference type="VEuPathDB" id="VectorBase:ISCW022976"/>
<evidence type="ECO:0000313" key="2">
    <source>
        <dbReference type="EMBL" id="EEC19504.1"/>
    </source>
</evidence>
<dbReference type="InParanoid" id="B7QKY2"/>
<sequence>MTEKSLRRHVRTPVVVVRKHNPVVTLPRYSKTRTTRPPRSRRPKKPMHQWHSKDLLVSAFPANKSTSSAPRSNESLHALPSSPTEDVDPLLPIEFGDDDSVIKNAHASLDGHVPKSSMPGLNDSVSYGNVTGDYPASGAEEGQSDLEVPANGTSNNEYKEDASDDTSNSTVLTSVSSDSDFGQAARVMRNLSQSWATMAKQRVPIMNGTESFYYE</sequence>
<dbReference type="VEuPathDB" id="VectorBase:ISCI022976"/>
<dbReference type="EnsemblMetazoa" id="ISCW022976-RA">
    <property type="protein sequence ID" value="ISCW022976-PA"/>
    <property type="gene ID" value="ISCW022976"/>
</dbReference>
<accession>B7QKY2</accession>
<protein>
    <submittedName>
        <fullName evidence="2 3">Uncharacterized protein</fullName>
    </submittedName>
</protein>
<feature type="compositionally biased region" description="Polar residues" evidence="1">
    <location>
        <begin position="63"/>
        <end position="75"/>
    </location>
</feature>
<reference evidence="3" key="2">
    <citation type="submission" date="2020-05" db="UniProtKB">
        <authorList>
            <consortium name="EnsemblMetazoa"/>
        </authorList>
    </citation>
    <scope>IDENTIFICATION</scope>
    <source>
        <strain evidence="3">wikel</strain>
    </source>
</reference>
<feature type="region of interest" description="Disordered" evidence="1">
    <location>
        <begin position="63"/>
        <end position="93"/>
    </location>
</feature>
<feature type="region of interest" description="Disordered" evidence="1">
    <location>
        <begin position="110"/>
        <end position="175"/>
    </location>
</feature>
<organism>
    <name type="scientific">Ixodes scapularis</name>
    <name type="common">Black-legged tick</name>
    <name type="synonym">Deer tick</name>
    <dbReference type="NCBI Taxonomy" id="6945"/>
    <lineage>
        <taxon>Eukaryota</taxon>
        <taxon>Metazoa</taxon>
        <taxon>Ecdysozoa</taxon>
        <taxon>Arthropoda</taxon>
        <taxon>Chelicerata</taxon>
        <taxon>Arachnida</taxon>
        <taxon>Acari</taxon>
        <taxon>Parasitiformes</taxon>
        <taxon>Ixodida</taxon>
        <taxon>Ixodoidea</taxon>
        <taxon>Ixodidae</taxon>
        <taxon>Ixodinae</taxon>
        <taxon>Ixodes</taxon>
    </lineage>
</organism>
<dbReference type="HOGENOM" id="CLU_1284559_0_0_1"/>
<dbReference type="EMBL" id="DS962636">
    <property type="protein sequence ID" value="EEC19504.1"/>
    <property type="molecule type" value="Genomic_DNA"/>
</dbReference>
<feature type="compositionally biased region" description="Low complexity" evidence="1">
    <location>
        <begin position="165"/>
        <end position="175"/>
    </location>
</feature>
<dbReference type="Proteomes" id="UP000001555">
    <property type="component" value="Unassembled WGS sequence"/>
</dbReference>
<dbReference type="AlphaFoldDB" id="B7QKY2"/>
<gene>
    <name evidence="2" type="ORF">IscW_ISCW022976</name>
</gene>
<dbReference type="EMBL" id="ABJB011018359">
    <property type="status" value="NOT_ANNOTATED_CDS"/>
    <property type="molecule type" value="Genomic_DNA"/>
</dbReference>
<evidence type="ECO:0000313" key="3">
    <source>
        <dbReference type="EnsemblMetazoa" id="ISCW022976-PA"/>
    </source>
</evidence>
<proteinExistence type="predicted"/>
<feature type="region of interest" description="Disordered" evidence="1">
    <location>
        <begin position="24"/>
        <end position="51"/>
    </location>
</feature>
<dbReference type="PaxDb" id="6945-B7QKY2"/>
<evidence type="ECO:0000256" key="1">
    <source>
        <dbReference type="SAM" id="MobiDB-lite"/>
    </source>
</evidence>
<feature type="compositionally biased region" description="Basic residues" evidence="1">
    <location>
        <begin position="30"/>
        <end position="50"/>
    </location>
</feature>
<evidence type="ECO:0000313" key="4">
    <source>
        <dbReference type="Proteomes" id="UP000001555"/>
    </source>
</evidence>
<reference evidence="2 4" key="1">
    <citation type="submission" date="2008-03" db="EMBL/GenBank/DDBJ databases">
        <title>Annotation of Ixodes scapularis.</title>
        <authorList>
            <consortium name="Ixodes scapularis Genome Project Consortium"/>
            <person name="Caler E."/>
            <person name="Hannick L.I."/>
            <person name="Bidwell S."/>
            <person name="Joardar V."/>
            <person name="Thiagarajan M."/>
            <person name="Amedeo P."/>
            <person name="Galinsky K.J."/>
            <person name="Schobel S."/>
            <person name="Inman J."/>
            <person name="Hostetler J."/>
            <person name="Miller J."/>
            <person name="Hammond M."/>
            <person name="Megy K."/>
            <person name="Lawson D."/>
            <person name="Kodira C."/>
            <person name="Sutton G."/>
            <person name="Meyer J."/>
            <person name="Hill C.A."/>
            <person name="Birren B."/>
            <person name="Nene V."/>
            <person name="Collins F."/>
            <person name="Alarcon-Chaidez F."/>
            <person name="Wikel S."/>
            <person name="Strausberg R."/>
        </authorList>
    </citation>
    <scope>NUCLEOTIDE SEQUENCE [LARGE SCALE GENOMIC DNA]</scope>
    <source>
        <strain evidence="4">Wikel</strain>
        <strain evidence="2">Wikel colony</strain>
    </source>
</reference>
<keyword evidence="4" id="KW-1185">Reference proteome</keyword>